<dbReference type="RefSeq" id="WP_057842445.1">
    <property type="nucleotide sequence ID" value="NZ_LLYA01000046.1"/>
</dbReference>
<dbReference type="AlphaFoldDB" id="A0A0R3N9P7"/>
<sequence length="269" mass="29717">MSALIDVWDTGTFDQELMATLVANKQLIHDYLTTDRRQFEEREAADRWMPHATNPYASDYMAFVEAVGQDIMQSCTIRAWHYTRLVDDEVRIIQENGIYPGTLETLKLRLGALVTAGLITTADAKALYAASPCHHPEQKPGRLGKFWLASDPIATDDGGVELLLGNWGGDATYFWLDDPRLEKLVSEIGRPRTLEIAVPIASTPHCYRAGKAVVAAYARTLGCRPDRGAFDLYSTTPLGPASVLAIHSAGDKSFLAMAQGYPARFLLDR</sequence>
<organism evidence="1 2">
    <name type="scientific">Bradyrhizobium retamae</name>
    <dbReference type="NCBI Taxonomy" id="1300035"/>
    <lineage>
        <taxon>Bacteria</taxon>
        <taxon>Pseudomonadati</taxon>
        <taxon>Pseudomonadota</taxon>
        <taxon>Alphaproteobacteria</taxon>
        <taxon>Hyphomicrobiales</taxon>
        <taxon>Nitrobacteraceae</taxon>
        <taxon>Bradyrhizobium</taxon>
    </lineage>
</organism>
<gene>
    <name evidence="1" type="ORF">CQ13_18400</name>
</gene>
<accession>A0A0R3N9P7</accession>
<dbReference type="OrthoDB" id="9801870at2"/>
<keyword evidence="2" id="KW-1185">Reference proteome</keyword>
<proteinExistence type="predicted"/>
<protein>
    <submittedName>
        <fullName evidence="1">Uncharacterized protein</fullName>
    </submittedName>
</protein>
<comment type="caution">
    <text evidence="1">The sequence shown here is derived from an EMBL/GenBank/DDBJ whole genome shotgun (WGS) entry which is preliminary data.</text>
</comment>
<reference evidence="1 2" key="1">
    <citation type="submission" date="2014-03" db="EMBL/GenBank/DDBJ databases">
        <title>Bradyrhizobium valentinum sp. nov., isolated from effective nodules of Lupinus mariae-josephae, a lupine endemic of basic-lime soils in Eastern Spain.</title>
        <authorList>
            <person name="Duran D."/>
            <person name="Rey L."/>
            <person name="Navarro A."/>
            <person name="Busquets A."/>
            <person name="Imperial J."/>
            <person name="Ruiz-Argueso T."/>
        </authorList>
    </citation>
    <scope>NUCLEOTIDE SEQUENCE [LARGE SCALE GENOMIC DNA]</scope>
    <source>
        <strain evidence="1 2">Ro19</strain>
    </source>
</reference>
<dbReference type="EMBL" id="LLYA01000046">
    <property type="protein sequence ID" value="KRR29111.1"/>
    <property type="molecule type" value="Genomic_DNA"/>
</dbReference>
<dbReference type="Proteomes" id="UP000052023">
    <property type="component" value="Unassembled WGS sequence"/>
</dbReference>
<evidence type="ECO:0000313" key="2">
    <source>
        <dbReference type="Proteomes" id="UP000052023"/>
    </source>
</evidence>
<evidence type="ECO:0000313" key="1">
    <source>
        <dbReference type="EMBL" id="KRR29111.1"/>
    </source>
</evidence>
<name>A0A0R3N9P7_9BRAD</name>